<dbReference type="InterPro" id="IPR008969">
    <property type="entry name" value="CarboxyPept-like_regulatory"/>
</dbReference>
<dbReference type="InterPro" id="IPR037066">
    <property type="entry name" value="Plug_dom_sf"/>
</dbReference>
<keyword evidence="11" id="KW-0675">Receptor</keyword>
<evidence type="ECO:0000313" key="12">
    <source>
        <dbReference type="Proteomes" id="UP000514509"/>
    </source>
</evidence>
<dbReference type="Gene3D" id="2.40.170.20">
    <property type="entry name" value="TonB-dependent receptor, beta-barrel domain"/>
    <property type="match status" value="1"/>
</dbReference>
<keyword evidence="6 7" id="KW-0998">Cell outer membrane</keyword>
<organism evidence="11 12">
    <name type="scientific">Adhaeribacter radiodurans</name>
    <dbReference type="NCBI Taxonomy" id="2745197"/>
    <lineage>
        <taxon>Bacteria</taxon>
        <taxon>Pseudomonadati</taxon>
        <taxon>Bacteroidota</taxon>
        <taxon>Cytophagia</taxon>
        <taxon>Cytophagales</taxon>
        <taxon>Hymenobacteraceae</taxon>
        <taxon>Adhaeribacter</taxon>
    </lineage>
</organism>
<dbReference type="GO" id="GO:0009279">
    <property type="term" value="C:cell outer membrane"/>
    <property type="evidence" value="ECO:0007669"/>
    <property type="project" value="UniProtKB-SubCell"/>
</dbReference>
<dbReference type="SUPFAM" id="SSF56935">
    <property type="entry name" value="Porins"/>
    <property type="match status" value="1"/>
</dbReference>
<dbReference type="SUPFAM" id="SSF49464">
    <property type="entry name" value="Carboxypeptidase regulatory domain-like"/>
    <property type="match status" value="1"/>
</dbReference>
<evidence type="ECO:0000256" key="9">
    <source>
        <dbReference type="SAM" id="SignalP"/>
    </source>
</evidence>
<evidence type="ECO:0000256" key="1">
    <source>
        <dbReference type="ARBA" id="ARBA00004571"/>
    </source>
</evidence>
<dbReference type="InterPro" id="IPR023997">
    <property type="entry name" value="TonB-dep_OMP_SusC/RagA_CS"/>
</dbReference>
<evidence type="ECO:0000256" key="2">
    <source>
        <dbReference type="ARBA" id="ARBA00022448"/>
    </source>
</evidence>
<dbReference type="InterPro" id="IPR012910">
    <property type="entry name" value="Plug_dom"/>
</dbReference>
<dbReference type="PROSITE" id="PS52016">
    <property type="entry name" value="TONB_DEPENDENT_REC_3"/>
    <property type="match status" value="1"/>
</dbReference>
<comment type="similarity">
    <text evidence="7">Belongs to the TonB-dependent receptor family.</text>
</comment>
<keyword evidence="4 7" id="KW-0812">Transmembrane</keyword>
<evidence type="ECO:0000259" key="10">
    <source>
        <dbReference type="Pfam" id="PF07715"/>
    </source>
</evidence>
<accession>A0A7L7L6U2</accession>
<dbReference type="Pfam" id="PF07715">
    <property type="entry name" value="Plug"/>
    <property type="match status" value="1"/>
</dbReference>
<dbReference type="NCBIfam" id="TIGR04057">
    <property type="entry name" value="SusC_RagA_signa"/>
    <property type="match status" value="1"/>
</dbReference>
<evidence type="ECO:0000256" key="8">
    <source>
        <dbReference type="SAM" id="MobiDB-lite"/>
    </source>
</evidence>
<evidence type="ECO:0000256" key="6">
    <source>
        <dbReference type="ARBA" id="ARBA00023237"/>
    </source>
</evidence>
<gene>
    <name evidence="11" type="ORF">HUW48_11160</name>
</gene>
<dbReference type="InterPro" id="IPR023996">
    <property type="entry name" value="TonB-dep_OMP_SusC/RagA"/>
</dbReference>
<dbReference type="AlphaFoldDB" id="A0A7L7L6U2"/>
<reference evidence="11 12" key="1">
    <citation type="submission" date="2020-08" db="EMBL/GenBank/DDBJ databases">
        <title>Adhaeribacter dokdonensis sp. nov., isolated from the rhizosphere of Elymus tsukushiensis, a plant native to the Dokdo Islands, Republic of Korea.</title>
        <authorList>
            <person name="Ghim S.Y."/>
        </authorList>
    </citation>
    <scope>NUCLEOTIDE SEQUENCE [LARGE SCALE GENOMIC DNA]</scope>
    <source>
        <strain evidence="11 12">KUDC8001</strain>
    </source>
</reference>
<dbReference type="EMBL" id="CP055153">
    <property type="protein sequence ID" value="QMU28562.1"/>
    <property type="molecule type" value="Genomic_DNA"/>
</dbReference>
<keyword evidence="5 7" id="KW-0472">Membrane</keyword>
<dbReference type="Proteomes" id="UP000514509">
    <property type="component" value="Chromosome"/>
</dbReference>
<dbReference type="NCBIfam" id="TIGR04056">
    <property type="entry name" value="OMP_RagA_SusC"/>
    <property type="match status" value="1"/>
</dbReference>
<proteinExistence type="inferred from homology"/>
<name>A0A7L7L6U2_9BACT</name>
<feature type="signal peptide" evidence="9">
    <location>
        <begin position="1"/>
        <end position="27"/>
    </location>
</feature>
<dbReference type="RefSeq" id="WP_182415745.1">
    <property type="nucleotide sequence ID" value="NZ_CP055153.1"/>
</dbReference>
<dbReference type="InterPro" id="IPR039426">
    <property type="entry name" value="TonB-dep_rcpt-like"/>
</dbReference>
<protein>
    <submittedName>
        <fullName evidence="11">TonB-dependent receptor</fullName>
    </submittedName>
</protein>
<keyword evidence="9" id="KW-0732">Signal</keyword>
<evidence type="ECO:0000256" key="7">
    <source>
        <dbReference type="PROSITE-ProRule" id="PRU01360"/>
    </source>
</evidence>
<dbReference type="Gene3D" id="2.60.40.1120">
    <property type="entry name" value="Carboxypeptidase-like, regulatory domain"/>
    <property type="match status" value="1"/>
</dbReference>
<dbReference type="Gene3D" id="2.170.130.10">
    <property type="entry name" value="TonB-dependent receptor, plug domain"/>
    <property type="match status" value="1"/>
</dbReference>
<dbReference type="KEGG" id="add:HUW48_11160"/>
<feature type="region of interest" description="Disordered" evidence="8">
    <location>
        <begin position="990"/>
        <end position="1011"/>
    </location>
</feature>
<dbReference type="Pfam" id="PF13715">
    <property type="entry name" value="CarbopepD_reg_2"/>
    <property type="match status" value="1"/>
</dbReference>
<evidence type="ECO:0000256" key="4">
    <source>
        <dbReference type="ARBA" id="ARBA00022692"/>
    </source>
</evidence>
<sequence length="1029" mass="113266">MKHRLLKLMQYACLLQLFFFSWSQANAQSLTVTGKISGDKGEGLPGVTVLLKGTTNGTATDGTGAFSLNVPNGNGTLVVSFIGYTTQEVAINNRSSINITLAPDTKALDEVVVVGYGSQLKKEVTGAVQTVTAKEIKDIPVSQVTQKLQGRLAGVQITQATGKPGQGISVRIRGQLSVLGGSDPLYVVDGFPITGSISTLNPDEIEDISILKDAASTSLYGSRAANGVVLITTKRGKSGQTNVSFSSFVGIQKVPERGRIEMLNAEEFAQFKKEYYEDAGQPVPEAFQNPAQYRDKNNDWYDALLRTAPMQSYNLTITSNKEKVNTAVVAGVFNQQGVVLNNEYKRYSLRLNTTYDVSDKFRLGFNLAPSYVFDNTPRTDGDRGTGILFNALHTWPVMPIYDENGELTKFNRFPANTGNIFDYPNWVRSAKELVNENRNVNILGNTFLEFRPIKDLVLKTTFNAELYNSKFFFFNPSTATSAINTPIPTTAVSIRNNLQIFTWLNENLATYSKSFNDHHFELLGGYTNQRFQFDGSRVQADTYADDRLPTIQGGLNINRGGTSSDVQEWSLTSLLSRLTYNYKGKYLFTAAVRSDGSSRFGSANRWGTFPSVSVGYVISDEEFMRSIPAISFTKVRASYGITGNNNIGNYTPYALINNTVNAAFGNNVAPGSAVISLANPNLSWETTKQFDAGLDLGLFNDRVTFMYDFYKKKTTNLLYNVQIAQEAGFTNFNDNIGQIDFWGHEFAVNTRNTEGKLIWTTNANISFNRNKVISLAEGIDRVYGSFHITKVGEPFGQFYGLIKEGLYMNEEDLNNSPQVPGRSTVGSIKLRDVNGDGIITNGGDNDDRTIIGNPFPDFIYGITNNLTYGKFDFSIVGSGSYGNQLLMRHLYSTANLDGVFNMVKGVKDRFRSPENPGKGMFGTTVGGGNVTGIERDWMSTHFIADASYFTIKNITLGYTLGELKNVFRSARIYTSIQQAYVFTKYKGGPNPETSAQGDGNGNGGNLSQGIDLSNYPVPRTYTLGINVNF</sequence>
<feature type="chain" id="PRO_5029910360" evidence="9">
    <location>
        <begin position="28"/>
        <end position="1029"/>
    </location>
</feature>
<evidence type="ECO:0000256" key="5">
    <source>
        <dbReference type="ARBA" id="ARBA00023136"/>
    </source>
</evidence>
<dbReference type="FunFam" id="2.170.130.10:FF:000008">
    <property type="entry name" value="SusC/RagA family TonB-linked outer membrane protein"/>
    <property type="match status" value="1"/>
</dbReference>
<dbReference type="InterPro" id="IPR036942">
    <property type="entry name" value="Beta-barrel_TonB_sf"/>
</dbReference>
<keyword evidence="3 7" id="KW-1134">Transmembrane beta strand</keyword>
<evidence type="ECO:0000256" key="3">
    <source>
        <dbReference type="ARBA" id="ARBA00022452"/>
    </source>
</evidence>
<keyword evidence="2 7" id="KW-0813">Transport</keyword>
<evidence type="ECO:0000313" key="11">
    <source>
        <dbReference type="EMBL" id="QMU28562.1"/>
    </source>
</evidence>
<keyword evidence="12" id="KW-1185">Reference proteome</keyword>
<feature type="domain" description="TonB-dependent receptor plug" evidence="10">
    <location>
        <begin position="121"/>
        <end position="228"/>
    </location>
</feature>
<comment type="subcellular location">
    <subcellularLocation>
        <location evidence="1 7">Cell outer membrane</location>
        <topology evidence="1 7">Multi-pass membrane protein</topology>
    </subcellularLocation>
</comment>